<evidence type="ECO:0000256" key="8">
    <source>
        <dbReference type="ARBA" id="ARBA00023098"/>
    </source>
</evidence>
<comment type="similarity">
    <text evidence="3">Belongs to the thioester dehydratase family. FabZ subfamily.</text>
</comment>
<dbReference type="CDD" id="cd01288">
    <property type="entry name" value="FabZ"/>
    <property type="match status" value="1"/>
</dbReference>
<keyword evidence="6" id="KW-0444">Lipid biosynthesis</keyword>
<dbReference type="FunFam" id="3.10.129.10:FF:000001">
    <property type="entry name" value="3-hydroxyacyl-[acyl-carrier-protein] dehydratase FabZ"/>
    <property type="match status" value="1"/>
</dbReference>
<keyword evidence="7" id="KW-0441">Lipid A biosynthesis</keyword>
<keyword evidence="5" id="KW-0963">Cytoplasm</keyword>
<dbReference type="Gene3D" id="3.10.129.10">
    <property type="entry name" value="Hotdog Thioesterase"/>
    <property type="match status" value="1"/>
</dbReference>
<comment type="catalytic activity">
    <reaction evidence="1">
        <text>a (3R)-hydroxyacyl-[ACP] = a (2E)-enoyl-[ACP] + H2O</text>
        <dbReference type="Rhea" id="RHEA:13097"/>
        <dbReference type="Rhea" id="RHEA-COMP:9925"/>
        <dbReference type="Rhea" id="RHEA-COMP:9945"/>
        <dbReference type="ChEBI" id="CHEBI:15377"/>
        <dbReference type="ChEBI" id="CHEBI:78784"/>
        <dbReference type="ChEBI" id="CHEBI:78827"/>
        <dbReference type="EC" id="4.2.1.59"/>
    </reaction>
</comment>
<dbReference type="GO" id="GO:0009245">
    <property type="term" value="P:lipid A biosynthetic process"/>
    <property type="evidence" value="ECO:0007669"/>
    <property type="project" value="UniProtKB-KW"/>
</dbReference>
<dbReference type="InterPro" id="IPR029069">
    <property type="entry name" value="HotDog_dom_sf"/>
</dbReference>
<dbReference type="SUPFAM" id="SSF54637">
    <property type="entry name" value="Thioesterase/thiol ester dehydrase-isomerase"/>
    <property type="match status" value="1"/>
</dbReference>
<evidence type="ECO:0000256" key="9">
    <source>
        <dbReference type="ARBA" id="ARBA00023239"/>
    </source>
</evidence>
<protein>
    <recommendedName>
        <fullName evidence="4">3-hydroxyacyl-[acyl-carrier-protein] dehydratase</fullName>
        <ecNumber evidence="4">4.2.1.59</ecNumber>
    </recommendedName>
</protein>
<evidence type="ECO:0000256" key="10">
    <source>
        <dbReference type="ARBA" id="ARBA00025049"/>
    </source>
</evidence>
<dbReference type="InterPro" id="IPR013114">
    <property type="entry name" value="FabA_FabZ"/>
</dbReference>
<organism evidence="11 12">
    <name type="scientific">Enterococcus asini</name>
    <dbReference type="NCBI Taxonomy" id="57732"/>
    <lineage>
        <taxon>Bacteria</taxon>
        <taxon>Bacillati</taxon>
        <taxon>Bacillota</taxon>
        <taxon>Bacilli</taxon>
        <taxon>Lactobacillales</taxon>
        <taxon>Enterococcaceae</taxon>
        <taxon>Enterococcus</taxon>
    </lineage>
</organism>
<keyword evidence="8" id="KW-0443">Lipid metabolism</keyword>
<dbReference type="GO" id="GO:0019171">
    <property type="term" value="F:(3R)-hydroxyacyl-[acyl-carrier-protein] dehydratase activity"/>
    <property type="evidence" value="ECO:0007669"/>
    <property type="project" value="UniProtKB-EC"/>
</dbReference>
<dbReference type="EC" id="4.2.1.59" evidence="4"/>
<evidence type="ECO:0000313" key="12">
    <source>
        <dbReference type="Proteomes" id="UP001256711"/>
    </source>
</evidence>
<evidence type="ECO:0000256" key="5">
    <source>
        <dbReference type="ARBA" id="ARBA00022490"/>
    </source>
</evidence>
<comment type="function">
    <text evidence="10">Involved in unsaturated fatty acids biosynthesis. Catalyzes the dehydration of short chain beta-hydroxyacyl-ACPs and long chain saturated and unsaturated beta-hydroxyacyl-ACPs.</text>
</comment>
<gene>
    <name evidence="11" type="primary">fabZ</name>
    <name evidence="11" type="ORF">P7H43_09015</name>
</gene>
<evidence type="ECO:0000256" key="1">
    <source>
        <dbReference type="ARBA" id="ARBA00001055"/>
    </source>
</evidence>
<sequence length="146" mass="16356">MMSELNVMDVMELIPNRFPIYYIDAVESLEPGKKIRARKNLTANEDFFQGYFPDEPQMPGTLILETLAQAGSVLILKSPEFLGKRAYIGGINRAKFLEKVYPGDILYCEFEITKMKGPVGTADAAAYVGETRVCEAEFTFIVNQDA</sequence>
<dbReference type="GO" id="GO:0005737">
    <property type="term" value="C:cytoplasm"/>
    <property type="evidence" value="ECO:0007669"/>
    <property type="project" value="UniProtKB-SubCell"/>
</dbReference>
<reference evidence="11" key="1">
    <citation type="submission" date="2023-03" db="EMBL/GenBank/DDBJ databases">
        <authorList>
            <person name="Shen W."/>
            <person name="Cai J."/>
        </authorList>
    </citation>
    <scope>NUCLEOTIDE SEQUENCE</scope>
    <source>
        <strain evidence="11">B226-2</strain>
    </source>
</reference>
<evidence type="ECO:0000313" key="11">
    <source>
        <dbReference type="EMBL" id="MDT2810626.1"/>
    </source>
</evidence>
<dbReference type="EMBL" id="JARQBJ010000004">
    <property type="protein sequence ID" value="MDT2810626.1"/>
    <property type="molecule type" value="Genomic_DNA"/>
</dbReference>
<dbReference type="PANTHER" id="PTHR30272:SF1">
    <property type="entry name" value="3-HYDROXYACYL-[ACYL-CARRIER-PROTEIN] DEHYDRATASE"/>
    <property type="match status" value="1"/>
</dbReference>
<dbReference type="Pfam" id="PF07977">
    <property type="entry name" value="FabA"/>
    <property type="match status" value="1"/>
</dbReference>
<dbReference type="GO" id="GO:0016020">
    <property type="term" value="C:membrane"/>
    <property type="evidence" value="ECO:0007669"/>
    <property type="project" value="GOC"/>
</dbReference>
<keyword evidence="9 11" id="KW-0456">Lyase</keyword>
<comment type="caution">
    <text evidence="11">The sequence shown here is derived from an EMBL/GenBank/DDBJ whole genome shotgun (WGS) entry which is preliminary data.</text>
</comment>
<evidence type="ECO:0000256" key="4">
    <source>
        <dbReference type="ARBA" id="ARBA00013167"/>
    </source>
</evidence>
<evidence type="ECO:0000256" key="6">
    <source>
        <dbReference type="ARBA" id="ARBA00022516"/>
    </source>
</evidence>
<evidence type="ECO:0000256" key="2">
    <source>
        <dbReference type="ARBA" id="ARBA00004496"/>
    </source>
</evidence>
<proteinExistence type="inferred from homology"/>
<dbReference type="NCBIfam" id="NF000582">
    <property type="entry name" value="PRK00006.1"/>
    <property type="match status" value="1"/>
</dbReference>
<dbReference type="PANTHER" id="PTHR30272">
    <property type="entry name" value="3-HYDROXYACYL-[ACYL-CARRIER-PROTEIN] DEHYDRATASE"/>
    <property type="match status" value="1"/>
</dbReference>
<name>A0AAW8TWH4_9ENTE</name>
<accession>A0AAW8TWH4</accession>
<dbReference type="Proteomes" id="UP001256711">
    <property type="component" value="Unassembled WGS sequence"/>
</dbReference>
<evidence type="ECO:0000256" key="3">
    <source>
        <dbReference type="ARBA" id="ARBA00009174"/>
    </source>
</evidence>
<evidence type="ECO:0000256" key="7">
    <source>
        <dbReference type="ARBA" id="ARBA00022556"/>
    </source>
</evidence>
<dbReference type="AlphaFoldDB" id="A0AAW8TWH4"/>
<comment type="subcellular location">
    <subcellularLocation>
        <location evidence="2">Cytoplasm</location>
    </subcellularLocation>
</comment>